<dbReference type="Pfam" id="PF00076">
    <property type="entry name" value="RRM_1"/>
    <property type="match status" value="1"/>
</dbReference>
<dbReference type="InterPro" id="IPR034769">
    <property type="entry name" value="CPSF6_RRM"/>
</dbReference>
<comment type="similarity">
    <text evidence="1">Belongs to the RRM CPSF6/7 family.</text>
</comment>
<feature type="non-terminal residue" evidence="3">
    <location>
        <position position="140"/>
    </location>
</feature>
<dbReference type="GO" id="GO:0003723">
    <property type="term" value="F:RNA binding"/>
    <property type="evidence" value="ECO:0007669"/>
    <property type="project" value="UniProtKB-UniRule"/>
</dbReference>
<protein>
    <recommendedName>
        <fullName evidence="2">Cleavage and polyadenylation specificity factor subunit 6</fullName>
    </recommendedName>
</protein>
<dbReference type="EMBL" id="CACRXK020001534">
    <property type="protein sequence ID" value="CAB3989687.1"/>
    <property type="molecule type" value="Genomic_DNA"/>
</dbReference>
<keyword evidence="4" id="KW-1185">Reference proteome</keyword>
<dbReference type="SUPFAM" id="SSF54928">
    <property type="entry name" value="RNA-binding domain, RBD"/>
    <property type="match status" value="1"/>
</dbReference>
<sequence length="140" mass="15570">FVPGATEVNSIGGTYEYKSFTTIHPKSAQAQAAASQIPDKLKGKPLYVGNFTWWTTDQQLEDALQECGVTDIVQIKFFENRANGQSKGYALVELGSDVSVRLVSEKLPLREINGQTPAVTPATKTHLQQFEVTARKRKWR</sequence>
<dbReference type="InterPro" id="IPR012677">
    <property type="entry name" value="Nucleotide-bd_a/b_plait_sf"/>
</dbReference>
<dbReference type="SMART" id="SM00360">
    <property type="entry name" value="RRM"/>
    <property type="match status" value="1"/>
</dbReference>
<gene>
    <name evidence="3" type="ORF">PACLA_8A052195</name>
</gene>
<dbReference type="PROSITE" id="PS50102">
    <property type="entry name" value="RRM"/>
    <property type="match status" value="1"/>
</dbReference>
<evidence type="ECO:0000256" key="1">
    <source>
        <dbReference type="ARBA" id="ARBA00006265"/>
    </source>
</evidence>
<dbReference type="GO" id="GO:0006397">
    <property type="term" value="P:mRNA processing"/>
    <property type="evidence" value="ECO:0007669"/>
    <property type="project" value="UniProtKB-KW"/>
</dbReference>
<dbReference type="OrthoDB" id="10065185at2759"/>
<reference evidence="3" key="1">
    <citation type="submission" date="2020-04" db="EMBL/GenBank/DDBJ databases">
        <authorList>
            <person name="Alioto T."/>
            <person name="Alioto T."/>
            <person name="Gomez Garrido J."/>
        </authorList>
    </citation>
    <scope>NUCLEOTIDE SEQUENCE</scope>
    <source>
        <strain evidence="3">A484AB</strain>
    </source>
</reference>
<dbReference type="GO" id="GO:0005634">
    <property type="term" value="C:nucleus"/>
    <property type="evidence" value="ECO:0007669"/>
    <property type="project" value="UniProtKB-SubCell"/>
</dbReference>
<dbReference type="PANTHER" id="PTHR23204">
    <property type="entry name" value="CLEAVAGE AND POLYADENYLATION SPECIFIC FACTOR"/>
    <property type="match status" value="1"/>
</dbReference>
<name>A0A7D9DP83_PARCT</name>
<dbReference type="InterPro" id="IPR000504">
    <property type="entry name" value="RRM_dom"/>
</dbReference>
<dbReference type="Proteomes" id="UP001152795">
    <property type="component" value="Unassembled WGS sequence"/>
</dbReference>
<proteinExistence type="inferred from homology"/>
<dbReference type="Gene3D" id="3.30.70.330">
    <property type="match status" value="1"/>
</dbReference>
<evidence type="ECO:0000256" key="2">
    <source>
        <dbReference type="ARBA" id="ARBA00016259"/>
    </source>
</evidence>
<dbReference type="AlphaFoldDB" id="A0A7D9DP83"/>
<dbReference type="InterPro" id="IPR034772">
    <property type="entry name" value="CPSF6/7"/>
</dbReference>
<dbReference type="InterPro" id="IPR035979">
    <property type="entry name" value="RBD_domain_sf"/>
</dbReference>
<evidence type="ECO:0000313" key="4">
    <source>
        <dbReference type="Proteomes" id="UP001152795"/>
    </source>
</evidence>
<comment type="caution">
    <text evidence="3">The sequence shown here is derived from an EMBL/GenBank/DDBJ whole genome shotgun (WGS) entry which is preliminary data.</text>
</comment>
<dbReference type="CDD" id="cd12643">
    <property type="entry name" value="RRM_CFIm68"/>
    <property type="match status" value="1"/>
</dbReference>
<organism evidence="3 4">
    <name type="scientific">Paramuricea clavata</name>
    <name type="common">Red gorgonian</name>
    <name type="synonym">Violescent sea-whip</name>
    <dbReference type="NCBI Taxonomy" id="317549"/>
    <lineage>
        <taxon>Eukaryota</taxon>
        <taxon>Metazoa</taxon>
        <taxon>Cnidaria</taxon>
        <taxon>Anthozoa</taxon>
        <taxon>Octocorallia</taxon>
        <taxon>Malacalcyonacea</taxon>
        <taxon>Plexauridae</taxon>
        <taxon>Paramuricea</taxon>
    </lineage>
</organism>
<evidence type="ECO:0000313" key="3">
    <source>
        <dbReference type="EMBL" id="CAB3989687.1"/>
    </source>
</evidence>
<accession>A0A7D9DP83</accession>